<keyword evidence="3" id="KW-0106">Calcium</keyword>
<gene>
    <name evidence="5" type="ORF">FPE_LOCUS13851</name>
</gene>
<dbReference type="PANTHER" id="PTHR45942">
    <property type="entry name" value="PROTEIN PHOSPATASE 3 REGULATORY SUBUNIT B ALPHA ISOFORM TYPE 1"/>
    <property type="match status" value="1"/>
</dbReference>
<dbReference type="InterPro" id="IPR002048">
    <property type="entry name" value="EF_hand_dom"/>
</dbReference>
<feature type="domain" description="EF-hand" evidence="4">
    <location>
        <begin position="27"/>
        <end position="61"/>
    </location>
</feature>
<evidence type="ECO:0000256" key="2">
    <source>
        <dbReference type="ARBA" id="ARBA00022737"/>
    </source>
</evidence>
<dbReference type="SMART" id="SM00054">
    <property type="entry name" value="EFh"/>
    <property type="match status" value="3"/>
</dbReference>
<reference evidence="5" key="1">
    <citation type="submission" date="2023-05" db="EMBL/GenBank/DDBJ databases">
        <authorList>
            <person name="Huff M."/>
        </authorList>
    </citation>
    <scope>NUCLEOTIDE SEQUENCE</scope>
</reference>
<dbReference type="FunFam" id="1.10.238.10:FF:000003">
    <property type="entry name" value="Calmodulin A"/>
    <property type="match status" value="1"/>
</dbReference>
<dbReference type="PROSITE" id="PS00018">
    <property type="entry name" value="EF_HAND_1"/>
    <property type="match status" value="1"/>
</dbReference>
<accession>A0AAD2DWE4</accession>
<feature type="domain" description="EF-hand" evidence="4">
    <location>
        <begin position="1"/>
        <end position="26"/>
    </location>
</feature>
<dbReference type="Pfam" id="PF13202">
    <property type="entry name" value="EF-hand_5"/>
    <property type="match status" value="1"/>
</dbReference>
<keyword evidence="6" id="KW-1185">Reference proteome</keyword>
<dbReference type="InterPro" id="IPR018247">
    <property type="entry name" value="EF_Hand_1_Ca_BS"/>
</dbReference>
<keyword evidence="1" id="KW-0479">Metal-binding</keyword>
<protein>
    <recommendedName>
        <fullName evidence="4">EF-hand domain-containing protein</fullName>
    </recommendedName>
</protein>
<dbReference type="Gene3D" id="1.10.238.10">
    <property type="entry name" value="EF-hand"/>
    <property type="match status" value="1"/>
</dbReference>
<evidence type="ECO:0000313" key="5">
    <source>
        <dbReference type="EMBL" id="CAI9766421.1"/>
    </source>
</evidence>
<dbReference type="CDD" id="cd00051">
    <property type="entry name" value="EFh"/>
    <property type="match status" value="1"/>
</dbReference>
<keyword evidence="2" id="KW-0677">Repeat</keyword>
<feature type="domain" description="EF-hand" evidence="4">
    <location>
        <begin position="62"/>
        <end position="97"/>
    </location>
</feature>
<sequence>MQADVDNSGTIDYKEFVAAMLHLKKVQKEDHMFVAFSYFDRDESGYITHDELQKACEKFGVGDVHQLEEIIREVDQDNAGRIDYSEFVAMMQDIDFGIKGLSKS</sequence>
<evidence type="ECO:0000256" key="3">
    <source>
        <dbReference type="ARBA" id="ARBA00022837"/>
    </source>
</evidence>
<evidence type="ECO:0000313" key="6">
    <source>
        <dbReference type="Proteomes" id="UP000834106"/>
    </source>
</evidence>
<dbReference type="EMBL" id="OU503043">
    <property type="protein sequence ID" value="CAI9766421.1"/>
    <property type="molecule type" value="Genomic_DNA"/>
</dbReference>
<dbReference type="SUPFAM" id="SSF47473">
    <property type="entry name" value="EF-hand"/>
    <property type="match status" value="1"/>
</dbReference>
<dbReference type="GO" id="GO:0005509">
    <property type="term" value="F:calcium ion binding"/>
    <property type="evidence" value="ECO:0007669"/>
    <property type="project" value="InterPro"/>
</dbReference>
<dbReference type="Pfam" id="PF13499">
    <property type="entry name" value="EF-hand_7"/>
    <property type="match status" value="1"/>
</dbReference>
<organism evidence="5 6">
    <name type="scientific">Fraxinus pennsylvanica</name>
    <dbReference type="NCBI Taxonomy" id="56036"/>
    <lineage>
        <taxon>Eukaryota</taxon>
        <taxon>Viridiplantae</taxon>
        <taxon>Streptophyta</taxon>
        <taxon>Embryophyta</taxon>
        <taxon>Tracheophyta</taxon>
        <taxon>Spermatophyta</taxon>
        <taxon>Magnoliopsida</taxon>
        <taxon>eudicotyledons</taxon>
        <taxon>Gunneridae</taxon>
        <taxon>Pentapetalae</taxon>
        <taxon>asterids</taxon>
        <taxon>lamiids</taxon>
        <taxon>Lamiales</taxon>
        <taxon>Oleaceae</taxon>
        <taxon>Oleeae</taxon>
        <taxon>Fraxinus</taxon>
    </lineage>
</organism>
<dbReference type="InterPro" id="IPR011992">
    <property type="entry name" value="EF-hand-dom_pair"/>
</dbReference>
<evidence type="ECO:0000259" key="4">
    <source>
        <dbReference type="PROSITE" id="PS50222"/>
    </source>
</evidence>
<dbReference type="AlphaFoldDB" id="A0AAD2DWE4"/>
<dbReference type="Proteomes" id="UP000834106">
    <property type="component" value="Chromosome 8"/>
</dbReference>
<name>A0AAD2DWE4_9LAMI</name>
<evidence type="ECO:0000256" key="1">
    <source>
        <dbReference type="ARBA" id="ARBA00022723"/>
    </source>
</evidence>
<dbReference type="PROSITE" id="PS50222">
    <property type="entry name" value="EF_HAND_2"/>
    <property type="match status" value="3"/>
</dbReference>
<proteinExistence type="predicted"/>